<dbReference type="InterPro" id="IPR023214">
    <property type="entry name" value="HAD_sf"/>
</dbReference>
<accession>A0A0C1L3Y3</accession>
<dbReference type="InterPro" id="IPR006439">
    <property type="entry name" value="HAD-SF_hydro_IA"/>
</dbReference>
<dbReference type="Proteomes" id="UP000031408">
    <property type="component" value="Unassembled WGS sequence"/>
</dbReference>
<evidence type="ECO:0000313" key="1">
    <source>
        <dbReference type="EMBL" id="KIC94752.1"/>
    </source>
</evidence>
<organism evidence="1 2">
    <name type="scientific">Flavihumibacter solisilvae</name>
    <dbReference type="NCBI Taxonomy" id="1349421"/>
    <lineage>
        <taxon>Bacteria</taxon>
        <taxon>Pseudomonadati</taxon>
        <taxon>Bacteroidota</taxon>
        <taxon>Chitinophagia</taxon>
        <taxon>Chitinophagales</taxon>
        <taxon>Chitinophagaceae</taxon>
        <taxon>Flavihumibacter</taxon>
    </lineage>
</organism>
<gene>
    <name evidence="1" type="ORF">OI18_09750</name>
</gene>
<dbReference type="Gene3D" id="3.40.50.1000">
    <property type="entry name" value="HAD superfamily/HAD-like"/>
    <property type="match status" value="1"/>
</dbReference>
<dbReference type="SUPFAM" id="SSF56784">
    <property type="entry name" value="HAD-like"/>
    <property type="match status" value="1"/>
</dbReference>
<reference evidence="1 2" key="1">
    <citation type="submission" date="2014-11" db="EMBL/GenBank/DDBJ databases">
        <title>Genome sequence of Flavihumibacter solisilvae 3-3.</title>
        <authorList>
            <person name="Zhou G."/>
            <person name="Li M."/>
            <person name="Wang G."/>
        </authorList>
    </citation>
    <scope>NUCLEOTIDE SEQUENCE [LARGE SCALE GENOMIC DNA]</scope>
    <source>
        <strain evidence="1 2">3-3</strain>
    </source>
</reference>
<dbReference type="AlphaFoldDB" id="A0A0C1L3Y3"/>
<name>A0A0C1L3Y3_9BACT</name>
<sequence length="235" mass="27688">MKKYQYLFFDLDHTLWDFDSNARQSLKQLFSELSLPDRGINDFEKFYTQYIQHNDKLWERYRKGFIRVDDLRWKRMWHTLLDFRIGDEKLARRMSDIFLELLPTRTLLFPHAVELLDYLKAKGFALHLITNGFEATQHSKLENSGLRQYFGQVITSEGSNSIKPQREIFEYAFRLTGAQPHNSLMIGDNIEVDILGAKNAGMDQVYVNHINNSPCVDSTYTVYSLNELKALFEIE</sequence>
<dbReference type="SFLD" id="SFLDS00003">
    <property type="entry name" value="Haloacid_Dehalogenase"/>
    <property type="match status" value="1"/>
</dbReference>
<dbReference type="Gene3D" id="1.10.150.240">
    <property type="entry name" value="Putative phosphatase, domain 2"/>
    <property type="match status" value="1"/>
</dbReference>
<protein>
    <submittedName>
        <fullName evidence="1">Haloacid dehalogenase</fullName>
    </submittedName>
</protein>
<dbReference type="SFLD" id="SFLDG01135">
    <property type="entry name" value="C1.5.6:_HAD__Beta-PGM__Phospha"/>
    <property type="match status" value="1"/>
</dbReference>
<proteinExistence type="predicted"/>
<dbReference type="PANTHER" id="PTHR47478:SF1">
    <property type="entry name" value="PYRIMIDINE 5'-NUCLEOTIDASE YJJG"/>
    <property type="match status" value="1"/>
</dbReference>
<comment type="caution">
    <text evidence="1">The sequence shown here is derived from an EMBL/GenBank/DDBJ whole genome shotgun (WGS) entry which is preliminary data.</text>
</comment>
<dbReference type="STRING" id="1349421.OI18_09750"/>
<dbReference type="InterPro" id="IPR052550">
    <property type="entry name" value="Pyrimidine_5'-ntase_YjjG"/>
</dbReference>
<dbReference type="InterPro" id="IPR036412">
    <property type="entry name" value="HAD-like_sf"/>
</dbReference>
<evidence type="ECO:0000313" key="2">
    <source>
        <dbReference type="Proteomes" id="UP000031408"/>
    </source>
</evidence>
<dbReference type="EMBL" id="JSVC01000010">
    <property type="protein sequence ID" value="KIC94752.1"/>
    <property type="molecule type" value="Genomic_DNA"/>
</dbReference>
<dbReference type="PANTHER" id="PTHR47478">
    <property type="match status" value="1"/>
</dbReference>
<keyword evidence="2" id="KW-1185">Reference proteome</keyword>
<dbReference type="OrthoDB" id="9802350at2"/>
<dbReference type="RefSeq" id="WP_039139430.1">
    <property type="nucleotide sequence ID" value="NZ_JSVC01000010.1"/>
</dbReference>
<dbReference type="NCBIfam" id="TIGR02254">
    <property type="entry name" value="YjjG_YfnB"/>
    <property type="match status" value="1"/>
</dbReference>
<dbReference type="PRINTS" id="PR00413">
    <property type="entry name" value="HADHALOGNASE"/>
</dbReference>
<dbReference type="SFLD" id="SFLDG01129">
    <property type="entry name" value="C1.5:_HAD__Beta-PGM__Phosphata"/>
    <property type="match status" value="1"/>
</dbReference>
<dbReference type="GO" id="GO:0008253">
    <property type="term" value="F:5'-nucleotidase activity"/>
    <property type="evidence" value="ECO:0007669"/>
    <property type="project" value="InterPro"/>
</dbReference>
<dbReference type="InterPro" id="IPR011951">
    <property type="entry name" value="HAD-SF_hydro_IA_YjjG/PynA"/>
</dbReference>
<dbReference type="NCBIfam" id="TIGR01549">
    <property type="entry name" value="HAD-SF-IA-v1"/>
    <property type="match status" value="1"/>
</dbReference>
<dbReference type="Pfam" id="PF00702">
    <property type="entry name" value="Hydrolase"/>
    <property type="match status" value="1"/>
</dbReference>
<dbReference type="InterPro" id="IPR023198">
    <property type="entry name" value="PGP-like_dom2"/>
</dbReference>